<comment type="caution">
    <text evidence="2">The sequence shown here is derived from an EMBL/GenBank/DDBJ whole genome shotgun (WGS) entry which is preliminary data.</text>
</comment>
<dbReference type="GO" id="GO:0005829">
    <property type="term" value="C:cytosol"/>
    <property type="evidence" value="ECO:0007669"/>
    <property type="project" value="TreeGrafter"/>
</dbReference>
<dbReference type="InterPro" id="IPR036812">
    <property type="entry name" value="NAD(P)_OxRdtase_dom_sf"/>
</dbReference>
<dbReference type="GO" id="GO:0070485">
    <property type="term" value="P:dehydro-D-arabinono-1,4-lactone biosynthetic process"/>
    <property type="evidence" value="ECO:0007669"/>
    <property type="project" value="TreeGrafter"/>
</dbReference>
<reference evidence="2" key="1">
    <citation type="journal article" date="2023" name="BMC Genomics">
        <title>Chromosome-level genome assemblies of Cutaneotrichosporon spp. (Trichosporonales, Basidiomycota) reveal imbalanced evolution between nucleotide sequences and chromosome synteny.</title>
        <authorList>
            <person name="Kobayashi Y."/>
            <person name="Kayamori A."/>
            <person name="Aoki K."/>
            <person name="Shiwa Y."/>
            <person name="Matsutani M."/>
            <person name="Fujita N."/>
            <person name="Sugita T."/>
            <person name="Iwasaki W."/>
            <person name="Tanaka N."/>
            <person name="Takashima M."/>
        </authorList>
    </citation>
    <scope>NUCLEOTIDE SEQUENCE</scope>
    <source>
        <strain evidence="2">HIS016</strain>
    </source>
</reference>
<dbReference type="SUPFAM" id="SSF51430">
    <property type="entry name" value="NAD(P)-linked oxidoreductase"/>
    <property type="match status" value="1"/>
</dbReference>
<evidence type="ECO:0000313" key="2">
    <source>
        <dbReference type="EMBL" id="GMK58164.1"/>
    </source>
</evidence>
<dbReference type="PANTHER" id="PTHR42686:SF1">
    <property type="entry name" value="GH17980P-RELATED"/>
    <property type="match status" value="1"/>
</dbReference>
<dbReference type="AlphaFoldDB" id="A0AAD3YDP8"/>
<keyword evidence="3" id="KW-1185">Reference proteome</keyword>
<evidence type="ECO:0000259" key="1">
    <source>
        <dbReference type="Pfam" id="PF00248"/>
    </source>
</evidence>
<name>A0AAD3YDP8_9TREE</name>
<sequence length="411" mass="43758">MLPANHPYSPEEVLPPVPLPLPSEEADAIPVSEVLSPPLPNPALAVSLPRLILGCGPFGYGIYAPAEEVRTTMPARIVRAALRAGMTAFDTAPHYHPSEMILGHALAAVRDEYPRESYVLITKAGKYGAKLADHDYAPEVIRASVERSLRRLQTDYLDVVYLHDVEFIADAPPAQGTHLDALADDAGAAKYHLNAHTPLGAGDEAVLAALGALRDLKVQGKIRAIGMAGYPLPTLLRLCRLAQAAGHAVDVVQSYAHQTVLCSTLAPFLPAFEAAGVVQVVNAAPLSMGLLTSHGGPDWHPAKYIPAMYEATREAVVLARECGSSIEDVACAFGYRPLTMGNGANVPVVIGCTDLAQLHATLRAYAEVNGGIGSDATEATKAREIEEAMVKLFQERGVHNVSWRSPAPKDM</sequence>
<protein>
    <recommendedName>
        <fullName evidence="1">NADP-dependent oxidoreductase domain-containing protein</fullName>
    </recommendedName>
</protein>
<dbReference type="Gene3D" id="3.20.20.100">
    <property type="entry name" value="NADP-dependent oxidoreductase domain"/>
    <property type="match status" value="1"/>
</dbReference>
<dbReference type="InterPro" id="IPR023210">
    <property type="entry name" value="NADP_OxRdtase_dom"/>
</dbReference>
<dbReference type="EMBL" id="BTCM01000005">
    <property type="protein sequence ID" value="GMK58164.1"/>
    <property type="molecule type" value="Genomic_DNA"/>
</dbReference>
<gene>
    <name evidence="2" type="ORF">CspeluHIS016_0501960</name>
</gene>
<organism evidence="2 3">
    <name type="scientific">Cutaneotrichosporon spelunceum</name>
    <dbReference type="NCBI Taxonomy" id="1672016"/>
    <lineage>
        <taxon>Eukaryota</taxon>
        <taxon>Fungi</taxon>
        <taxon>Dikarya</taxon>
        <taxon>Basidiomycota</taxon>
        <taxon>Agaricomycotina</taxon>
        <taxon>Tremellomycetes</taxon>
        <taxon>Trichosporonales</taxon>
        <taxon>Trichosporonaceae</taxon>
        <taxon>Cutaneotrichosporon</taxon>
    </lineage>
</organism>
<dbReference type="InterPro" id="IPR020471">
    <property type="entry name" value="AKR"/>
</dbReference>
<reference evidence="2" key="2">
    <citation type="submission" date="2023-06" db="EMBL/GenBank/DDBJ databases">
        <authorList>
            <person name="Kobayashi Y."/>
            <person name="Kayamori A."/>
            <person name="Aoki K."/>
            <person name="Shiwa Y."/>
            <person name="Fujita N."/>
            <person name="Sugita T."/>
            <person name="Iwasaki W."/>
            <person name="Tanaka N."/>
            <person name="Takashima M."/>
        </authorList>
    </citation>
    <scope>NUCLEOTIDE SEQUENCE</scope>
    <source>
        <strain evidence="2">HIS016</strain>
    </source>
</reference>
<feature type="domain" description="NADP-dependent oxidoreductase" evidence="1">
    <location>
        <begin position="67"/>
        <end position="366"/>
    </location>
</feature>
<evidence type="ECO:0000313" key="3">
    <source>
        <dbReference type="Proteomes" id="UP001222932"/>
    </source>
</evidence>
<proteinExistence type="predicted"/>
<dbReference type="Proteomes" id="UP001222932">
    <property type="component" value="Unassembled WGS sequence"/>
</dbReference>
<dbReference type="GO" id="GO:0045290">
    <property type="term" value="F:D-arabinose 1-dehydrogenase [NAD(P)+] activity"/>
    <property type="evidence" value="ECO:0007669"/>
    <property type="project" value="TreeGrafter"/>
</dbReference>
<dbReference type="PANTHER" id="PTHR42686">
    <property type="entry name" value="GH17980P-RELATED"/>
    <property type="match status" value="1"/>
</dbReference>
<accession>A0AAD3YDP8</accession>
<dbReference type="Pfam" id="PF00248">
    <property type="entry name" value="Aldo_ket_red"/>
    <property type="match status" value="1"/>
</dbReference>